<evidence type="ECO:0000256" key="2">
    <source>
        <dbReference type="ARBA" id="ARBA00022833"/>
    </source>
</evidence>
<dbReference type="Gene3D" id="3.30.40.10">
    <property type="entry name" value="Zinc/RING finger domain, C3HC4 (zinc finger)"/>
    <property type="match status" value="2"/>
</dbReference>
<sequence length="296" mass="35171">MSLKMKVFKSLSCSLCDTPYSNQIPFHPSSPYQLSCGHVICRNCWDKEKQFDLKERAHQCDHNGFLVSSYMISSILNLLNHPSISLAPDGSGFLLKKPFNVPSCSNCHKEFFTEPQKRKPFELGCDHTICWECFRKIGKTIEQSDFYCDIKCPDCGNSRDYSMRYVKSLLEEFLEEIPEMTEQIQRLKIELIFASYREKFAKYDEEFEKAFTELEKKISNQEQKRQQQECQEQECQEQERQQHECQHQECQQQECQHQECQQQERQHQECQQQELQQQECQQVPESCAQRRIDEPD</sequence>
<dbReference type="InterPro" id="IPR013083">
    <property type="entry name" value="Znf_RING/FYVE/PHD"/>
</dbReference>
<dbReference type="GO" id="GO:0008270">
    <property type="term" value="F:zinc ion binding"/>
    <property type="evidence" value="ECO:0007669"/>
    <property type="project" value="UniProtKB-KW"/>
</dbReference>
<accession>A0AAF3EMX8</accession>
<dbReference type="WBParaSite" id="MBELARI_LOCUS15398">
    <property type="protein sequence ID" value="MBELARI_LOCUS15398"/>
    <property type="gene ID" value="MBELARI_LOCUS15398"/>
</dbReference>
<keyword evidence="1 3" id="KW-0479">Metal-binding</keyword>
<reference evidence="7" key="1">
    <citation type="submission" date="2024-02" db="UniProtKB">
        <authorList>
            <consortium name="WormBaseParasite"/>
        </authorList>
    </citation>
    <scope>IDENTIFICATION</scope>
</reference>
<evidence type="ECO:0000256" key="1">
    <source>
        <dbReference type="ARBA" id="ARBA00022771"/>
    </source>
</evidence>
<proteinExistence type="predicted"/>
<name>A0AAF3EMX8_9BILA</name>
<dbReference type="Proteomes" id="UP000887575">
    <property type="component" value="Unassembled WGS sequence"/>
</dbReference>
<evidence type="ECO:0000256" key="3">
    <source>
        <dbReference type="PROSITE-ProRule" id="PRU00175"/>
    </source>
</evidence>
<keyword evidence="6" id="KW-1185">Reference proteome</keyword>
<keyword evidence="2" id="KW-0862">Zinc</keyword>
<protein>
    <recommendedName>
        <fullName evidence="5">RING-type domain-containing protein</fullName>
    </recommendedName>
</protein>
<feature type="coiled-coil region" evidence="4">
    <location>
        <begin position="170"/>
        <end position="278"/>
    </location>
</feature>
<feature type="domain" description="RING-type" evidence="5">
    <location>
        <begin position="13"/>
        <end position="60"/>
    </location>
</feature>
<evidence type="ECO:0000256" key="4">
    <source>
        <dbReference type="SAM" id="Coils"/>
    </source>
</evidence>
<keyword evidence="4" id="KW-0175">Coiled coil</keyword>
<dbReference type="InterPro" id="IPR001841">
    <property type="entry name" value="Znf_RING"/>
</dbReference>
<dbReference type="PROSITE" id="PS50089">
    <property type="entry name" value="ZF_RING_2"/>
    <property type="match status" value="2"/>
</dbReference>
<evidence type="ECO:0000313" key="6">
    <source>
        <dbReference type="Proteomes" id="UP000887575"/>
    </source>
</evidence>
<dbReference type="SMART" id="SM00184">
    <property type="entry name" value="RING"/>
    <property type="match status" value="2"/>
</dbReference>
<feature type="domain" description="RING-type" evidence="5">
    <location>
        <begin position="104"/>
        <end position="155"/>
    </location>
</feature>
<dbReference type="AlphaFoldDB" id="A0AAF3EMX8"/>
<evidence type="ECO:0000259" key="5">
    <source>
        <dbReference type="PROSITE" id="PS50089"/>
    </source>
</evidence>
<dbReference type="SUPFAM" id="SSF57850">
    <property type="entry name" value="RING/U-box"/>
    <property type="match status" value="1"/>
</dbReference>
<keyword evidence="1 3" id="KW-0863">Zinc-finger</keyword>
<organism evidence="6 7">
    <name type="scientific">Mesorhabditis belari</name>
    <dbReference type="NCBI Taxonomy" id="2138241"/>
    <lineage>
        <taxon>Eukaryota</taxon>
        <taxon>Metazoa</taxon>
        <taxon>Ecdysozoa</taxon>
        <taxon>Nematoda</taxon>
        <taxon>Chromadorea</taxon>
        <taxon>Rhabditida</taxon>
        <taxon>Rhabditina</taxon>
        <taxon>Rhabditomorpha</taxon>
        <taxon>Rhabditoidea</taxon>
        <taxon>Rhabditidae</taxon>
        <taxon>Mesorhabditinae</taxon>
        <taxon>Mesorhabditis</taxon>
    </lineage>
</organism>
<evidence type="ECO:0000313" key="7">
    <source>
        <dbReference type="WBParaSite" id="MBELARI_LOCUS15398"/>
    </source>
</evidence>